<gene>
    <name evidence="2" type="ORF">CRH09_33950</name>
</gene>
<dbReference type="GeneID" id="88362271"/>
<dbReference type="RefSeq" id="WP_098697414.1">
    <property type="nucleotide sequence ID" value="NZ_CP023778.1"/>
</dbReference>
<sequence length="91" mass="9854">MTTVYGLTSRARTVVNGRAAEFAVLAILSPGGQLTAQQLSEQAHLTAWATRGALARLEKRGLVVSTYGRARWRITKRGRAAVIVKGERFAS</sequence>
<reference evidence="2 3" key="1">
    <citation type="submission" date="2017-10" db="EMBL/GenBank/DDBJ databases">
        <title>Comparative genomics between pathogenic Norcardia.</title>
        <authorList>
            <person name="Zeng L."/>
        </authorList>
    </citation>
    <scope>NUCLEOTIDE SEQUENCE [LARGE SCALE GENOMIC DNA]</scope>
    <source>
        <strain evidence="2 3">NC_YFY_NT001</strain>
    </source>
</reference>
<accession>A0A291RT81</accession>
<evidence type="ECO:0000313" key="3">
    <source>
        <dbReference type="Proteomes" id="UP000221961"/>
    </source>
</evidence>
<dbReference type="InterPro" id="IPR036388">
    <property type="entry name" value="WH-like_DNA-bd_sf"/>
</dbReference>
<proteinExistence type="predicted"/>
<protein>
    <recommendedName>
        <fullName evidence="1">HTH marR-type domain-containing protein</fullName>
    </recommendedName>
</protein>
<dbReference type="SUPFAM" id="SSF46785">
    <property type="entry name" value="Winged helix' DNA-binding domain"/>
    <property type="match status" value="1"/>
</dbReference>
<dbReference type="Proteomes" id="UP000221961">
    <property type="component" value="Chromosome"/>
</dbReference>
<dbReference type="EMBL" id="CP023778">
    <property type="protein sequence ID" value="ATL70442.1"/>
    <property type="molecule type" value="Genomic_DNA"/>
</dbReference>
<dbReference type="GO" id="GO:0003700">
    <property type="term" value="F:DNA-binding transcription factor activity"/>
    <property type="evidence" value="ECO:0007669"/>
    <property type="project" value="InterPro"/>
</dbReference>
<name>A0A291RT81_9NOCA</name>
<feature type="domain" description="HTH marR-type" evidence="1">
    <location>
        <begin position="20"/>
        <end position="64"/>
    </location>
</feature>
<evidence type="ECO:0000313" key="2">
    <source>
        <dbReference type="EMBL" id="ATL70442.1"/>
    </source>
</evidence>
<dbReference type="Pfam" id="PF01047">
    <property type="entry name" value="MarR"/>
    <property type="match status" value="1"/>
</dbReference>
<dbReference type="Gene3D" id="1.10.10.10">
    <property type="entry name" value="Winged helix-like DNA-binding domain superfamily/Winged helix DNA-binding domain"/>
    <property type="match status" value="1"/>
</dbReference>
<dbReference type="KEGG" id="ntp:CRH09_33950"/>
<dbReference type="InterPro" id="IPR000835">
    <property type="entry name" value="HTH_MarR-typ"/>
</dbReference>
<dbReference type="InterPro" id="IPR036390">
    <property type="entry name" value="WH_DNA-bd_sf"/>
</dbReference>
<evidence type="ECO:0000259" key="1">
    <source>
        <dbReference type="Pfam" id="PF01047"/>
    </source>
</evidence>
<organism evidence="2 3">
    <name type="scientific">Nocardia terpenica</name>
    <dbReference type="NCBI Taxonomy" id="455432"/>
    <lineage>
        <taxon>Bacteria</taxon>
        <taxon>Bacillati</taxon>
        <taxon>Actinomycetota</taxon>
        <taxon>Actinomycetes</taxon>
        <taxon>Mycobacteriales</taxon>
        <taxon>Nocardiaceae</taxon>
        <taxon>Nocardia</taxon>
    </lineage>
</organism>
<dbReference type="AlphaFoldDB" id="A0A291RT81"/>